<evidence type="ECO:0000256" key="5">
    <source>
        <dbReference type="ARBA" id="ARBA00023157"/>
    </source>
</evidence>
<keyword evidence="6" id="KW-0325">Glycoprotein</keyword>
<evidence type="ECO:0000256" key="3">
    <source>
        <dbReference type="ARBA" id="ARBA00022759"/>
    </source>
</evidence>
<keyword evidence="1" id="KW-0540">Nuclease</keyword>
<dbReference type="CDD" id="cd11010">
    <property type="entry name" value="S1-P1_nuclease"/>
    <property type="match status" value="1"/>
</dbReference>
<comment type="caution">
    <text evidence="8">The sequence shown here is derived from an EMBL/GenBank/DDBJ whole genome shotgun (WGS) entry which is preliminary data.</text>
</comment>
<keyword evidence="5" id="KW-1015">Disulfide bond</keyword>
<dbReference type="SUPFAM" id="SSF48537">
    <property type="entry name" value="Phospholipase C/P1 nuclease"/>
    <property type="match status" value="1"/>
</dbReference>
<sequence>MIKQFTCILFLSLSFSASAWWDTAHKMVCSEAYELLSISEQKIIDPLVADEGSFALACLWADFIKRERKETGAWHYINLPENQQNTFDARCPENGCLIKAFYDQLAVLKDSKSNFKARQEALWFVGHFVGDIHQPMHVGFPEDLGGNRHQLQLEDGSKSNMHKVWDGQIIEYAESVMGKDQFHQGVREKITMLLDQPQPSQIEVWAQESRDLAMSDSVGYRGNTLEFASTDYMQQHIDITQERIALAAIRLSQALSSSFAANK</sequence>
<dbReference type="Gene3D" id="1.10.575.10">
    <property type="entry name" value="P1 Nuclease"/>
    <property type="match status" value="1"/>
</dbReference>
<keyword evidence="7" id="KW-0732">Signal</keyword>
<evidence type="ECO:0008006" key="10">
    <source>
        <dbReference type="Google" id="ProtNLM"/>
    </source>
</evidence>
<name>A0A0R2PQW0_9GAMM</name>
<dbReference type="InterPro" id="IPR008947">
    <property type="entry name" value="PLipase_C/P1_nuclease_dom_sf"/>
</dbReference>
<evidence type="ECO:0000313" key="9">
    <source>
        <dbReference type="Proteomes" id="UP000050874"/>
    </source>
</evidence>
<dbReference type="GO" id="GO:0046872">
    <property type="term" value="F:metal ion binding"/>
    <property type="evidence" value="ECO:0007669"/>
    <property type="project" value="UniProtKB-KW"/>
</dbReference>
<protein>
    <recommendedName>
        <fullName evidence="10">Endonuclease</fullName>
    </recommendedName>
</protein>
<dbReference type="GO" id="GO:0016788">
    <property type="term" value="F:hydrolase activity, acting on ester bonds"/>
    <property type="evidence" value="ECO:0007669"/>
    <property type="project" value="InterPro"/>
</dbReference>
<gene>
    <name evidence="8" type="ORF">ABR63_02080</name>
</gene>
<evidence type="ECO:0000256" key="4">
    <source>
        <dbReference type="ARBA" id="ARBA00022801"/>
    </source>
</evidence>
<dbReference type="GO" id="GO:0004519">
    <property type="term" value="F:endonuclease activity"/>
    <property type="evidence" value="ECO:0007669"/>
    <property type="project" value="UniProtKB-KW"/>
</dbReference>
<dbReference type="PANTHER" id="PTHR33146:SF26">
    <property type="entry name" value="ENDONUCLEASE 4"/>
    <property type="match status" value="1"/>
</dbReference>
<dbReference type="GO" id="GO:0006308">
    <property type="term" value="P:DNA catabolic process"/>
    <property type="evidence" value="ECO:0007669"/>
    <property type="project" value="InterPro"/>
</dbReference>
<feature type="signal peptide" evidence="7">
    <location>
        <begin position="1"/>
        <end position="19"/>
    </location>
</feature>
<dbReference type="EMBL" id="LIAV01000105">
    <property type="protein sequence ID" value="KRO40488.1"/>
    <property type="molecule type" value="Genomic_DNA"/>
</dbReference>
<evidence type="ECO:0000313" key="8">
    <source>
        <dbReference type="EMBL" id="KRO40488.1"/>
    </source>
</evidence>
<evidence type="ECO:0000256" key="1">
    <source>
        <dbReference type="ARBA" id="ARBA00022722"/>
    </source>
</evidence>
<dbReference type="PANTHER" id="PTHR33146">
    <property type="entry name" value="ENDONUCLEASE 4"/>
    <property type="match status" value="1"/>
</dbReference>
<dbReference type="Pfam" id="PF02265">
    <property type="entry name" value="S1-P1_nuclease"/>
    <property type="match status" value="1"/>
</dbReference>
<dbReference type="GO" id="GO:0003676">
    <property type="term" value="F:nucleic acid binding"/>
    <property type="evidence" value="ECO:0007669"/>
    <property type="project" value="InterPro"/>
</dbReference>
<dbReference type="InterPro" id="IPR003154">
    <property type="entry name" value="S1/P1nuclease"/>
</dbReference>
<accession>A0A0R2PQW0</accession>
<proteinExistence type="predicted"/>
<dbReference type="Proteomes" id="UP000050874">
    <property type="component" value="Unassembled WGS sequence"/>
</dbReference>
<evidence type="ECO:0000256" key="6">
    <source>
        <dbReference type="ARBA" id="ARBA00023180"/>
    </source>
</evidence>
<evidence type="ECO:0000256" key="7">
    <source>
        <dbReference type="SAM" id="SignalP"/>
    </source>
</evidence>
<evidence type="ECO:0000256" key="2">
    <source>
        <dbReference type="ARBA" id="ARBA00022723"/>
    </source>
</evidence>
<dbReference type="AlphaFoldDB" id="A0A0R2PQW0"/>
<reference evidence="9" key="1">
    <citation type="submission" date="2015-10" db="EMBL/GenBank/DDBJ databases">
        <title>Metagenome-Assembled Genomes uncover a global brackish microbiome.</title>
        <authorList>
            <person name="Hugerth L.W."/>
            <person name="Larsson J."/>
            <person name="Alneberg J."/>
            <person name="Lindh M.V."/>
            <person name="Legrand C."/>
            <person name="Pinhassi J."/>
            <person name="Andersson A."/>
        </authorList>
    </citation>
    <scope>NUCLEOTIDE SEQUENCE [LARGE SCALE GENOMIC DNA]</scope>
</reference>
<keyword evidence="4" id="KW-0378">Hydrolase</keyword>
<keyword evidence="2" id="KW-0479">Metal-binding</keyword>
<feature type="chain" id="PRO_5006586869" description="Endonuclease" evidence="7">
    <location>
        <begin position="20"/>
        <end position="263"/>
    </location>
</feature>
<keyword evidence="3" id="KW-0255">Endonuclease</keyword>
<organism evidence="8 9">
    <name type="scientific">SAR86 cluster bacterium BACL1 MAG-120920-bin57</name>
    <dbReference type="NCBI Taxonomy" id="1655571"/>
    <lineage>
        <taxon>Bacteria</taxon>
        <taxon>Pseudomonadati</taxon>
        <taxon>Pseudomonadota</taxon>
        <taxon>Gammaproteobacteria</taxon>
        <taxon>SAR86 cluster</taxon>
    </lineage>
</organism>